<gene>
    <name evidence="6" type="ORF">MQH31_08830</name>
</gene>
<evidence type="ECO:0000256" key="3">
    <source>
        <dbReference type="ARBA" id="ARBA00023125"/>
    </source>
</evidence>
<proteinExistence type="predicted"/>
<protein>
    <submittedName>
        <fullName evidence="6">LacI family transcriptional regulator</fullName>
    </submittedName>
</protein>
<dbReference type="GO" id="GO:0003700">
    <property type="term" value="F:DNA-binding transcription factor activity"/>
    <property type="evidence" value="ECO:0007669"/>
    <property type="project" value="TreeGrafter"/>
</dbReference>
<dbReference type="AlphaFoldDB" id="A0AA41QUH1"/>
<dbReference type="Gene3D" id="1.10.260.40">
    <property type="entry name" value="lambda repressor-like DNA-binding domains"/>
    <property type="match status" value="1"/>
</dbReference>
<reference evidence="6" key="1">
    <citation type="submission" date="2022-03" db="EMBL/GenBank/DDBJ databases">
        <title>Cryobacterium sp. nov. strain ZS14-85, isolated from Antarctic soil.</title>
        <authorList>
            <person name="Li J."/>
            <person name="Niu G."/>
        </authorList>
    </citation>
    <scope>NUCLEOTIDE SEQUENCE</scope>
    <source>
        <strain evidence="6">ZS14-85</strain>
    </source>
</reference>
<feature type="domain" description="HTH lacI-type" evidence="5">
    <location>
        <begin position="4"/>
        <end position="58"/>
    </location>
</feature>
<keyword evidence="4" id="KW-0804">Transcription</keyword>
<evidence type="ECO:0000256" key="4">
    <source>
        <dbReference type="ARBA" id="ARBA00023163"/>
    </source>
</evidence>
<dbReference type="PANTHER" id="PTHR30146:SF148">
    <property type="entry name" value="HTH-TYPE TRANSCRIPTIONAL REPRESSOR PURR-RELATED"/>
    <property type="match status" value="1"/>
</dbReference>
<dbReference type="CDD" id="cd01392">
    <property type="entry name" value="HTH_LacI"/>
    <property type="match status" value="1"/>
</dbReference>
<dbReference type="PROSITE" id="PS50932">
    <property type="entry name" value="HTH_LACI_2"/>
    <property type="match status" value="1"/>
</dbReference>
<dbReference type="SUPFAM" id="SSF53822">
    <property type="entry name" value="Periplasmic binding protein-like I"/>
    <property type="match status" value="1"/>
</dbReference>
<evidence type="ECO:0000313" key="6">
    <source>
        <dbReference type="EMBL" id="MCI4657910.1"/>
    </source>
</evidence>
<dbReference type="EMBL" id="JALGAR010000002">
    <property type="protein sequence ID" value="MCI4657910.1"/>
    <property type="molecule type" value="Genomic_DNA"/>
</dbReference>
<dbReference type="PRINTS" id="PR00036">
    <property type="entry name" value="HTHLACI"/>
</dbReference>
<dbReference type="Proteomes" id="UP001165341">
    <property type="component" value="Unassembled WGS sequence"/>
</dbReference>
<accession>A0AA41QUH1</accession>
<organism evidence="6 7">
    <name type="scientific">Cryobacterium zhongshanensis</name>
    <dbReference type="NCBI Taxonomy" id="2928153"/>
    <lineage>
        <taxon>Bacteria</taxon>
        <taxon>Bacillati</taxon>
        <taxon>Actinomycetota</taxon>
        <taxon>Actinomycetes</taxon>
        <taxon>Micrococcales</taxon>
        <taxon>Microbacteriaceae</taxon>
        <taxon>Cryobacterium</taxon>
    </lineage>
</organism>
<evidence type="ECO:0000313" key="7">
    <source>
        <dbReference type="Proteomes" id="UP001165341"/>
    </source>
</evidence>
<comment type="caution">
    <text evidence="6">The sequence shown here is derived from an EMBL/GenBank/DDBJ whole genome shotgun (WGS) entry which is preliminary data.</text>
</comment>
<keyword evidence="3" id="KW-0238">DNA-binding</keyword>
<dbReference type="InterPro" id="IPR010982">
    <property type="entry name" value="Lambda_DNA-bd_dom_sf"/>
</dbReference>
<evidence type="ECO:0000259" key="5">
    <source>
        <dbReference type="PROSITE" id="PS50932"/>
    </source>
</evidence>
<dbReference type="RefSeq" id="WP_243011742.1">
    <property type="nucleotide sequence ID" value="NZ_JALGAR010000002.1"/>
</dbReference>
<dbReference type="CDD" id="cd06299">
    <property type="entry name" value="PBP1_LacI-like"/>
    <property type="match status" value="1"/>
</dbReference>
<dbReference type="PANTHER" id="PTHR30146">
    <property type="entry name" value="LACI-RELATED TRANSCRIPTIONAL REPRESSOR"/>
    <property type="match status" value="1"/>
</dbReference>
<keyword evidence="1" id="KW-0678">Repressor</keyword>
<dbReference type="SMART" id="SM00354">
    <property type="entry name" value="HTH_LACI"/>
    <property type="match status" value="1"/>
</dbReference>
<dbReference type="GO" id="GO:0000976">
    <property type="term" value="F:transcription cis-regulatory region binding"/>
    <property type="evidence" value="ECO:0007669"/>
    <property type="project" value="TreeGrafter"/>
</dbReference>
<keyword evidence="2" id="KW-0805">Transcription regulation</keyword>
<name>A0AA41QUH1_9MICO</name>
<dbReference type="SUPFAM" id="SSF47413">
    <property type="entry name" value="lambda repressor-like DNA-binding domains"/>
    <property type="match status" value="1"/>
</dbReference>
<dbReference type="InterPro" id="IPR000843">
    <property type="entry name" value="HTH_LacI"/>
</dbReference>
<dbReference type="InterPro" id="IPR046335">
    <property type="entry name" value="LacI/GalR-like_sensor"/>
</dbReference>
<sequence length="339" mass="35613">MVTITIKDVAALAGVSVATTSRVLSGNPATSADARSRVHAAAAELDYHPNAQARALRSTRTHAIGLLVPDVRNPFFADLAHTVEQAALVHGFATLLGNANERKDQQDRYLDNLIARRVDGIIVAPLGDGSGSIRSVVGREIPAVFIDRTIEGIDLPSVTTDSDTGIREAVDHLAALGHTRIGYIAGPQSTSTGRERYASFVRAAGDRGLSLDPALIVFGDFQAESGSTAVRTLLALHEPPTALLVADSPMAIGAIGAIQRLGLRIGTDVALVSFDDIDWLALLDPPVSVIAHSVADMGRIAVDMLRTVIDGGAPESVRLPSRLIVRASSATPIDPGRSR</sequence>
<dbReference type="Pfam" id="PF13377">
    <property type="entry name" value="Peripla_BP_3"/>
    <property type="match status" value="1"/>
</dbReference>
<evidence type="ECO:0000256" key="2">
    <source>
        <dbReference type="ARBA" id="ARBA00023015"/>
    </source>
</evidence>
<keyword evidence="7" id="KW-1185">Reference proteome</keyword>
<evidence type="ECO:0000256" key="1">
    <source>
        <dbReference type="ARBA" id="ARBA00022491"/>
    </source>
</evidence>
<dbReference type="InterPro" id="IPR028082">
    <property type="entry name" value="Peripla_BP_I"/>
</dbReference>
<dbReference type="Gene3D" id="3.40.50.2300">
    <property type="match status" value="2"/>
</dbReference>
<dbReference type="Pfam" id="PF00356">
    <property type="entry name" value="LacI"/>
    <property type="match status" value="1"/>
</dbReference>